<dbReference type="Proteomes" id="UP000675968">
    <property type="component" value="Unassembled WGS sequence"/>
</dbReference>
<proteinExistence type="predicted"/>
<organism evidence="2 3">
    <name type="scientific">Candidatus Iainarchaeum sp</name>
    <dbReference type="NCBI Taxonomy" id="3101447"/>
    <lineage>
        <taxon>Archaea</taxon>
        <taxon>Candidatus Iainarchaeota</taxon>
        <taxon>Candidatus Iainarchaeia</taxon>
        <taxon>Candidatus Iainarchaeales</taxon>
        <taxon>Candidatus Iainarchaeaceae</taxon>
        <taxon>Candidatus Iainarchaeum</taxon>
    </lineage>
</organism>
<comment type="caution">
    <text evidence="2">The sequence shown here is derived from an EMBL/GenBank/DDBJ whole genome shotgun (WGS) entry which is preliminary data.</text>
</comment>
<feature type="transmembrane region" description="Helical" evidence="1">
    <location>
        <begin position="47"/>
        <end position="65"/>
    </location>
</feature>
<keyword evidence="1" id="KW-1133">Transmembrane helix</keyword>
<reference evidence="2" key="2">
    <citation type="submission" date="2021-05" db="EMBL/GenBank/DDBJ databases">
        <title>Protein family content uncovers lineage relationships and bacterial pathway maintenance mechanisms in DPANN archaea.</title>
        <authorList>
            <person name="Castelle C.J."/>
            <person name="Meheust R."/>
            <person name="Jaffe A.L."/>
            <person name="Seitz K."/>
            <person name="Gong X."/>
            <person name="Baker B.J."/>
            <person name="Banfield J.F."/>
        </authorList>
    </citation>
    <scope>NUCLEOTIDE SEQUENCE</scope>
    <source>
        <strain evidence="2">RIFCSPLOWO2_01_FULL_AR10_48_17</strain>
    </source>
</reference>
<reference evidence="2" key="1">
    <citation type="submission" date="2021-03" db="EMBL/GenBank/DDBJ databases">
        <authorList>
            <person name="Jaffe A."/>
        </authorList>
    </citation>
    <scope>NUCLEOTIDE SEQUENCE</scope>
    <source>
        <strain evidence="2">RIFCSPLOWO2_01_FULL_AR10_48_17</strain>
    </source>
</reference>
<gene>
    <name evidence="2" type="ORF">J4215_03015</name>
</gene>
<accession>A0A8T4L2G5</accession>
<sequence length="81" mass="9407">MSLVVLFEKLLVLVATLVVVAGTIILIDGWRNEYLFAFFFTGQWENFLYLVAFSFSVGFLLKKLAQMEFHNLFVARKGRLR</sequence>
<name>A0A8T4L2G5_9ARCH</name>
<dbReference type="AlphaFoldDB" id="A0A8T4L2G5"/>
<evidence type="ECO:0000313" key="2">
    <source>
        <dbReference type="EMBL" id="MBS3061528.1"/>
    </source>
</evidence>
<evidence type="ECO:0000313" key="3">
    <source>
        <dbReference type="Proteomes" id="UP000675968"/>
    </source>
</evidence>
<dbReference type="EMBL" id="JAGVWC010000010">
    <property type="protein sequence ID" value="MBS3061528.1"/>
    <property type="molecule type" value="Genomic_DNA"/>
</dbReference>
<feature type="transmembrane region" description="Helical" evidence="1">
    <location>
        <begin position="7"/>
        <end position="27"/>
    </location>
</feature>
<keyword evidence="1" id="KW-0472">Membrane</keyword>
<keyword evidence="1" id="KW-0812">Transmembrane</keyword>
<protein>
    <submittedName>
        <fullName evidence="2">Uncharacterized protein</fullName>
    </submittedName>
</protein>
<evidence type="ECO:0000256" key="1">
    <source>
        <dbReference type="SAM" id="Phobius"/>
    </source>
</evidence>